<name>A0A8H9BU96_STAPS</name>
<gene>
    <name evidence="1" type="ORF">EGV54_04850</name>
</gene>
<evidence type="ECO:0000313" key="1">
    <source>
        <dbReference type="EMBL" id="EGQ4384420.1"/>
    </source>
</evidence>
<dbReference type="RefSeq" id="WP_202993479.1">
    <property type="nucleotide sequence ID" value="NZ_RJQS01000020.1"/>
</dbReference>
<dbReference type="EMBL" id="AAXKXX010000004">
    <property type="protein sequence ID" value="EGQ4384420.1"/>
    <property type="molecule type" value="Genomic_DNA"/>
</dbReference>
<proteinExistence type="predicted"/>
<dbReference type="AlphaFoldDB" id="A0A8H9BU96"/>
<keyword evidence="2" id="KW-1185">Reference proteome</keyword>
<comment type="caution">
    <text evidence="1">The sequence shown here is derived from an EMBL/GenBank/DDBJ whole genome shotgun (WGS) entry which is preliminary data.</text>
</comment>
<evidence type="ECO:0000313" key="2">
    <source>
        <dbReference type="Proteomes" id="UP000600220"/>
    </source>
</evidence>
<dbReference type="Proteomes" id="UP000600220">
    <property type="component" value="Unassembled WGS sequence"/>
</dbReference>
<reference evidence="1 2" key="1">
    <citation type="submission" date="2018-11" db="EMBL/GenBank/DDBJ databases">
        <authorList>
            <consortium name="Veterinary Laboratory Investigation and Response Network"/>
        </authorList>
    </citation>
    <scope>NUCLEOTIDE SEQUENCE [LARGE SCALE GENOMIC DNA]</scope>
    <source>
        <strain evidence="1 2">SPSE-18-VL-LA-PA-Ryan-0021</strain>
    </source>
</reference>
<accession>A0A8H9BU96</accession>
<organism evidence="1 2">
    <name type="scientific">Staphylococcus pseudintermedius</name>
    <dbReference type="NCBI Taxonomy" id="283734"/>
    <lineage>
        <taxon>Bacteria</taxon>
        <taxon>Bacillati</taxon>
        <taxon>Bacillota</taxon>
        <taxon>Bacilli</taxon>
        <taxon>Bacillales</taxon>
        <taxon>Staphylococcaceae</taxon>
        <taxon>Staphylococcus</taxon>
        <taxon>Staphylococcus intermedius group</taxon>
    </lineage>
</organism>
<sequence>MTENKMTFEQIKKHALKITKKAGDARPVLQLIQLKDNYINATDRHRILRVKHKHSNNIMYNPKTDEKIENSNMDYSYPDINRVIPIQDENTNIIEISENEIDTILNILKIYKKIKVQTVKFDLVLDNKELIYTLNFDKNSTDKHANIAQKLDLTYKLKTIINNKEIGTILLNTEYLINAFEFIKDFNKSNQNQHINVYQIEIDHKHKPINITNKYTDFNYIICPLRQN</sequence>
<protein>
    <submittedName>
        <fullName evidence="1">Uncharacterized protein</fullName>
    </submittedName>
</protein>